<dbReference type="GO" id="GO:0009279">
    <property type="term" value="C:cell outer membrane"/>
    <property type="evidence" value="ECO:0007669"/>
    <property type="project" value="UniProtKB-SubCell"/>
</dbReference>
<evidence type="ECO:0000256" key="8">
    <source>
        <dbReference type="ARBA" id="ARBA00023136"/>
    </source>
</evidence>
<evidence type="ECO:0000256" key="4">
    <source>
        <dbReference type="ARBA" id="ARBA00022692"/>
    </source>
</evidence>
<evidence type="ECO:0000256" key="6">
    <source>
        <dbReference type="ARBA" id="ARBA00023065"/>
    </source>
</evidence>
<evidence type="ECO:0000256" key="7">
    <source>
        <dbReference type="ARBA" id="ARBA00023077"/>
    </source>
</evidence>
<dbReference type="InterPro" id="IPR012910">
    <property type="entry name" value="Plug_dom"/>
</dbReference>
<keyword evidence="9 10" id="KW-0998">Cell outer membrane</keyword>
<comment type="similarity">
    <text evidence="10 12">Belongs to the TonB-dependent receptor family.</text>
</comment>
<evidence type="ECO:0000256" key="12">
    <source>
        <dbReference type="RuleBase" id="RU003357"/>
    </source>
</evidence>
<keyword evidence="6" id="KW-0406">Ion transport</keyword>
<feature type="domain" description="TonB-dependent receptor-like beta-barrel" evidence="14">
    <location>
        <begin position="185"/>
        <end position="590"/>
    </location>
</feature>
<dbReference type="EMBL" id="FORH01000005">
    <property type="protein sequence ID" value="SFJ70308.1"/>
    <property type="molecule type" value="Genomic_DNA"/>
</dbReference>
<evidence type="ECO:0000313" key="16">
    <source>
        <dbReference type="EMBL" id="SFJ70308.1"/>
    </source>
</evidence>
<evidence type="ECO:0000256" key="3">
    <source>
        <dbReference type="ARBA" id="ARBA00022452"/>
    </source>
</evidence>
<dbReference type="Gene3D" id="2.170.130.10">
    <property type="entry name" value="TonB-dependent receptor, plug domain"/>
    <property type="match status" value="1"/>
</dbReference>
<dbReference type="GO" id="GO:0006811">
    <property type="term" value="P:monoatomic ion transport"/>
    <property type="evidence" value="ECO:0007669"/>
    <property type="project" value="UniProtKB-KW"/>
</dbReference>
<feature type="short sequence motif" description="TonB C-terminal box" evidence="11">
    <location>
        <begin position="599"/>
        <end position="616"/>
    </location>
</feature>
<dbReference type="PANTHER" id="PTHR30069:SF53">
    <property type="entry name" value="COLICIN I RECEPTOR-RELATED"/>
    <property type="match status" value="1"/>
</dbReference>
<dbReference type="AlphaFoldDB" id="A0A1I3TGL7"/>
<evidence type="ECO:0000256" key="13">
    <source>
        <dbReference type="SAM" id="SignalP"/>
    </source>
</evidence>
<keyword evidence="7 12" id="KW-0798">TonB box</keyword>
<keyword evidence="5 13" id="KW-0732">Signal</keyword>
<dbReference type="InterPro" id="IPR000531">
    <property type="entry name" value="Beta-barrel_TonB"/>
</dbReference>
<gene>
    <name evidence="16" type="ORF">SAMN04487991_2725</name>
</gene>
<keyword evidence="2 10" id="KW-0813">Transport</keyword>
<dbReference type="Gene3D" id="2.40.170.20">
    <property type="entry name" value="TonB-dependent receptor, beta-barrel domain"/>
    <property type="match status" value="1"/>
</dbReference>
<dbReference type="RefSeq" id="WP_177213146.1">
    <property type="nucleotide sequence ID" value="NZ_FORH01000005.1"/>
</dbReference>
<evidence type="ECO:0000256" key="9">
    <source>
        <dbReference type="ARBA" id="ARBA00023237"/>
    </source>
</evidence>
<evidence type="ECO:0000256" key="5">
    <source>
        <dbReference type="ARBA" id="ARBA00022729"/>
    </source>
</evidence>
<dbReference type="InterPro" id="IPR010917">
    <property type="entry name" value="TonB_rcpt_CS"/>
</dbReference>
<evidence type="ECO:0000256" key="1">
    <source>
        <dbReference type="ARBA" id="ARBA00004571"/>
    </source>
</evidence>
<dbReference type="InterPro" id="IPR036942">
    <property type="entry name" value="Beta-barrel_TonB_sf"/>
</dbReference>
<dbReference type="Pfam" id="PF00593">
    <property type="entry name" value="TonB_dep_Rec_b-barrel"/>
    <property type="match status" value="1"/>
</dbReference>
<evidence type="ECO:0000256" key="11">
    <source>
        <dbReference type="PROSITE-ProRule" id="PRU10144"/>
    </source>
</evidence>
<accession>A0A1I3TGL7</accession>
<dbReference type="PROSITE" id="PS52016">
    <property type="entry name" value="TONB_DEPENDENT_REC_3"/>
    <property type="match status" value="1"/>
</dbReference>
<protein>
    <submittedName>
        <fullName evidence="16">Vitamin B12 transporter</fullName>
    </submittedName>
</protein>
<dbReference type="PROSITE" id="PS01156">
    <property type="entry name" value="TONB_DEPENDENT_REC_2"/>
    <property type="match status" value="1"/>
</dbReference>
<keyword evidence="8 10" id="KW-0472">Membrane</keyword>
<dbReference type="Pfam" id="PF07715">
    <property type="entry name" value="Plug"/>
    <property type="match status" value="1"/>
</dbReference>
<evidence type="ECO:0000259" key="14">
    <source>
        <dbReference type="Pfam" id="PF00593"/>
    </source>
</evidence>
<dbReference type="InterPro" id="IPR037066">
    <property type="entry name" value="Plug_dom_sf"/>
</dbReference>
<feature type="domain" description="TonB-dependent receptor plug" evidence="15">
    <location>
        <begin position="53"/>
        <end position="159"/>
    </location>
</feature>
<dbReference type="STRING" id="588602.SAMN04487991_2725"/>
<evidence type="ECO:0000259" key="15">
    <source>
        <dbReference type="Pfam" id="PF07715"/>
    </source>
</evidence>
<dbReference type="GO" id="GO:0015889">
    <property type="term" value="P:cobalamin transport"/>
    <property type="evidence" value="ECO:0007669"/>
    <property type="project" value="TreeGrafter"/>
</dbReference>
<keyword evidence="3 10" id="KW-1134">Transmembrane beta strand</keyword>
<name>A0A1I3TGL7_9RHOB</name>
<proteinExistence type="inferred from homology"/>
<dbReference type="CDD" id="cd01347">
    <property type="entry name" value="ligand_gated_channel"/>
    <property type="match status" value="1"/>
</dbReference>
<feature type="signal peptide" evidence="13">
    <location>
        <begin position="1"/>
        <end position="29"/>
    </location>
</feature>
<keyword evidence="4 10" id="KW-0812">Transmembrane</keyword>
<comment type="subcellular location">
    <subcellularLocation>
        <location evidence="1 10">Cell outer membrane</location>
        <topology evidence="1 10">Multi-pass membrane protein</topology>
    </subcellularLocation>
</comment>
<sequence>MRACSTLTILRLSTAALALSPLAATPGLAQSFEDTPFLLDEIVVSGSLTPVAKSKTGATVEVVDEEALETPSKPVSQILDSLPGISLTKNGGAGASTNLHIRGLGAEYVGVRINGIDVSDPSKTQSQFDFGGLMGFGISSLEVLKGSQSALYGSEAMAGLIDIRTDSPVTPGYNTTVQLEAGSYGTYAAGLSTVMESDTGKVSFSLSHLSTDGFSSRASDTEDDGFEETTLTFGVEQDLSDSVTLGLSGLYTTSDSEYDLSTTDSSGETARDQKGLRAFARVQGDLITHELSASLFDTERSYPGGYTEDFSGKRRELAYLGSADLSAASTLTFGLEYTEEEFNIDGLSEKDHNFAAKGEWLRSLDGFDTSVALRYDDHSDFGDHLSVRVANAITLAPDWTLRTVFGTGFRAPSLYERYSASGNPDLKEETSRSAEIGLERSFGGSDFAKATLFYTEIDDRIDYVSGATGCASPWGCYAQVDGTTVSKGLELSGQYTLSERVTLTGNYTYTAAETAGERAERIPRHDLVLGLDALVTDRLSGRFEVQHVADVLPSAYAPADNKVGDYTLVNAGFSYEFNDATSLTLRIDNLTDEDYETAGGYNTPGRSAYIGLKASF</sequence>
<feature type="chain" id="PRO_5011572526" evidence="13">
    <location>
        <begin position="30"/>
        <end position="616"/>
    </location>
</feature>
<evidence type="ECO:0000256" key="2">
    <source>
        <dbReference type="ARBA" id="ARBA00022448"/>
    </source>
</evidence>
<organism evidence="16 17">
    <name type="scientific">Celeribacter neptunius</name>
    <dbReference type="NCBI Taxonomy" id="588602"/>
    <lineage>
        <taxon>Bacteria</taxon>
        <taxon>Pseudomonadati</taxon>
        <taxon>Pseudomonadota</taxon>
        <taxon>Alphaproteobacteria</taxon>
        <taxon>Rhodobacterales</taxon>
        <taxon>Roseobacteraceae</taxon>
        <taxon>Celeribacter</taxon>
    </lineage>
</organism>
<evidence type="ECO:0000313" key="17">
    <source>
        <dbReference type="Proteomes" id="UP000199630"/>
    </source>
</evidence>
<evidence type="ECO:0000256" key="10">
    <source>
        <dbReference type="PROSITE-ProRule" id="PRU01360"/>
    </source>
</evidence>
<dbReference type="SUPFAM" id="SSF56935">
    <property type="entry name" value="Porins"/>
    <property type="match status" value="1"/>
</dbReference>
<dbReference type="Proteomes" id="UP000199630">
    <property type="component" value="Unassembled WGS sequence"/>
</dbReference>
<dbReference type="PANTHER" id="PTHR30069">
    <property type="entry name" value="TONB-DEPENDENT OUTER MEMBRANE RECEPTOR"/>
    <property type="match status" value="1"/>
</dbReference>
<keyword evidence="17" id="KW-1185">Reference proteome</keyword>
<dbReference type="InterPro" id="IPR039426">
    <property type="entry name" value="TonB-dep_rcpt-like"/>
</dbReference>
<reference evidence="17" key="1">
    <citation type="submission" date="2016-10" db="EMBL/GenBank/DDBJ databases">
        <authorList>
            <person name="Varghese N."/>
            <person name="Submissions S."/>
        </authorList>
    </citation>
    <scope>NUCLEOTIDE SEQUENCE [LARGE SCALE GENOMIC DNA]</scope>
    <source>
        <strain evidence="17">DSM 26471</strain>
    </source>
</reference>